<accession>A0A2P5HVH0</accession>
<evidence type="ECO:0000256" key="2">
    <source>
        <dbReference type="ARBA" id="ARBA00022679"/>
    </source>
</evidence>
<dbReference type="AlphaFoldDB" id="A0A2P5HVH0"/>
<feature type="region of interest" description="Disordered" evidence="6">
    <location>
        <begin position="1"/>
        <end position="72"/>
    </location>
</feature>
<keyword evidence="4" id="KW-0418">Kinase</keyword>
<dbReference type="InterPro" id="IPR000719">
    <property type="entry name" value="Prot_kinase_dom"/>
</dbReference>
<dbReference type="STRING" id="158607.A0A2P5HVH0"/>
<protein>
    <recommendedName>
        <fullName evidence="7">Protein kinase domain-containing protein</fullName>
    </recommendedName>
</protein>
<dbReference type="OrthoDB" id="5979581at2759"/>
<gene>
    <name evidence="8" type="ORF">DHEL01_v207365</name>
</gene>
<dbReference type="PANTHER" id="PTHR45646:SF11">
    <property type="entry name" value="SERINE_THREONINE-PROTEIN KINASE DOA"/>
    <property type="match status" value="1"/>
</dbReference>
<evidence type="ECO:0000313" key="9">
    <source>
        <dbReference type="Proteomes" id="UP000094444"/>
    </source>
</evidence>
<dbReference type="GO" id="GO:0004674">
    <property type="term" value="F:protein serine/threonine kinase activity"/>
    <property type="evidence" value="ECO:0007669"/>
    <property type="project" value="UniProtKB-KW"/>
</dbReference>
<evidence type="ECO:0000256" key="3">
    <source>
        <dbReference type="ARBA" id="ARBA00022741"/>
    </source>
</evidence>
<name>A0A2P5HVH0_DIAHE</name>
<dbReference type="InterPro" id="IPR011009">
    <property type="entry name" value="Kinase-like_dom_sf"/>
</dbReference>
<proteinExistence type="predicted"/>
<dbReference type="SMART" id="SM00220">
    <property type="entry name" value="S_TKc"/>
    <property type="match status" value="1"/>
</dbReference>
<keyword evidence="2" id="KW-0808">Transferase</keyword>
<feature type="compositionally biased region" description="Polar residues" evidence="6">
    <location>
        <begin position="26"/>
        <end position="39"/>
    </location>
</feature>
<reference evidence="8" key="1">
    <citation type="submission" date="2017-09" db="EMBL/GenBank/DDBJ databases">
        <title>Polyketide synthases of a Diaporthe helianthi virulent isolate.</title>
        <authorList>
            <person name="Baroncelli R."/>
        </authorList>
    </citation>
    <scope>NUCLEOTIDE SEQUENCE [LARGE SCALE GENOMIC DNA]</scope>
    <source>
        <strain evidence="8">7/96</strain>
    </source>
</reference>
<evidence type="ECO:0000256" key="4">
    <source>
        <dbReference type="ARBA" id="ARBA00022777"/>
    </source>
</evidence>
<dbReference type="InParanoid" id="A0A2P5HVH0"/>
<dbReference type="Pfam" id="PF00069">
    <property type="entry name" value="Pkinase"/>
    <property type="match status" value="1"/>
</dbReference>
<dbReference type="Gene3D" id="1.10.510.10">
    <property type="entry name" value="Transferase(Phosphotransferase) domain 1"/>
    <property type="match status" value="1"/>
</dbReference>
<evidence type="ECO:0000259" key="7">
    <source>
        <dbReference type="PROSITE" id="PS50011"/>
    </source>
</evidence>
<organism evidence="8 9">
    <name type="scientific">Diaporthe helianthi</name>
    <dbReference type="NCBI Taxonomy" id="158607"/>
    <lineage>
        <taxon>Eukaryota</taxon>
        <taxon>Fungi</taxon>
        <taxon>Dikarya</taxon>
        <taxon>Ascomycota</taxon>
        <taxon>Pezizomycotina</taxon>
        <taxon>Sordariomycetes</taxon>
        <taxon>Sordariomycetidae</taxon>
        <taxon>Diaporthales</taxon>
        <taxon>Diaporthaceae</taxon>
        <taxon>Diaporthe</taxon>
    </lineage>
</organism>
<keyword evidence="9" id="KW-1185">Reference proteome</keyword>
<evidence type="ECO:0000256" key="1">
    <source>
        <dbReference type="ARBA" id="ARBA00022527"/>
    </source>
</evidence>
<keyword evidence="1" id="KW-0723">Serine/threonine-protein kinase</keyword>
<dbReference type="GO" id="GO:0005634">
    <property type="term" value="C:nucleus"/>
    <property type="evidence" value="ECO:0007669"/>
    <property type="project" value="TreeGrafter"/>
</dbReference>
<sequence>MRRLLPSPQRDKKKDVTAIQTEHPGRSNSKSAAASQLTPASDAKSQHLPAADEHAMSSESQPRPPSASRVFPSSGFRNFSRFHRKDEENYSWYSSKDFYPICIGQLIRDRYQVITKLGYGTSSTSWLCRDLRKHRYVTIKVYAANQGQAKREVAAFKHIQKVLNDELAEGCGGAQFIRLLRKSFVLDHPFSGNKNTCIVYEPMGMSLADVRKIACDGHVPLEFLKPMLPYLLAALDFMHTKVNMVHTDIQEGNIMFSIEDKADLKEIEEDEIRKPSSRKVYKDEAIFLTRQMYTEIGDPKLIDLGEARFGEDSYVEEVMPDLYRAPEILLSLPWDEKIDIWALGLTIWTCVEGENLFTDNAGGRSKSALPHMARMISLLGPPPQSLLQKSSKTNEFFDEYGEFKKSHKVKKICLEEEEKLLEGEDKAEFLRFIRRMLQWDPSSRPSAVELVNDPFLRVDSGTEEENVDGN</sequence>
<dbReference type="GO" id="GO:0043484">
    <property type="term" value="P:regulation of RNA splicing"/>
    <property type="evidence" value="ECO:0007669"/>
    <property type="project" value="TreeGrafter"/>
</dbReference>
<evidence type="ECO:0000313" key="8">
    <source>
        <dbReference type="EMBL" id="POS74249.1"/>
    </source>
</evidence>
<dbReference type="EMBL" id="MAVT02000660">
    <property type="protein sequence ID" value="POS74249.1"/>
    <property type="molecule type" value="Genomic_DNA"/>
</dbReference>
<dbReference type="GO" id="GO:0005524">
    <property type="term" value="F:ATP binding"/>
    <property type="evidence" value="ECO:0007669"/>
    <property type="project" value="UniProtKB-KW"/>
</dbReference>
<dbReference type="Gene3D" id="3.30.200.20">
    <property type="entry name" value="Phosphorylase Kinase, domain 1"/>
    <property type="match status" value="1"/>
</dbReference>
<keyword evidence="3" id="KW-0547">Nucleotide-binding</keyword>
<dbReference type="PANTHER" id="PTHR45646">
    <property type="entry name" value="SERINE/THREONINE-PROTEIN KINASE DOA-RELATED"/>
    <property type="match status" value="1"/>
</dbReference>
<dbReference type="Proteomes" id="UP000094444">
    <property type="component" value="Unassembled WGS sequence"/>
</dbReference>
<evidence type="ECO:0000256" key="6">
    <source>
        <dbReference type="SAM" id="MobiDB-lite"/>
    </source>
</evidence>
<dbReference type="InterPro" id="IPR051175">
    <property type="entry name" value="CLK_kinases"/>
</dbReference>
<evidence type="ECO:0000256" key="5">
    <source>
        <dbReference type="ARBA" id="ARBA00022840"/>
    </source>
</evidence>
<dbReference type="PROSITE" id="PS50011">
    <property type="entry name" value="PROTEIN_KINASE_DOM"/>
    <property type="match status" value="1"/>
</dbReference>
<dbReference type="SUPFAM" id="SSF56112">
    <property type="entry name" value="Protein kinase-like (PK-like)"/>
    <property type="match status" value="1"/>
</dbReference>
<comment type="caution">
    <text evidence="8">The sequence shown here is derived from an EMBL/GenBank/DDBJ whole genome shotgun (WGS) entry which is preliminary data.</text>
</comment>
<feature type="domain" description="Protein kinase" evidence="7">
    <location>
        <begin position="111"/>
        <end position="456"/>
    </location>
</feature>
<keyword evidence="5" id="KW-0067">ATP-binding</keyword>